<organism evidence="2 3">
    <name type="scientific">Nezara viridula</name>
    <name type="common">Southern green stink bug</name>
    <name type="synonym">Cimex viridulus</name>
    <dbReference type="NCBI Taxonomy" id="85310"/>
    <lineage>
        <taxon>Eukaryota</taxon>
        <taxon>Metazoa</taxon>
        <taxon>Ecdysozoa</taxon>
        <taxon>Arthropoda</taxon>
        <taxon>Hexapoda</taxon>
        <taxon>Insecta</taxon>
        <taxon>Pterygota</taxon>
        <taxon>Neoptera</taxon>
        <taxon>Paraneoptera</taxon>
        <taxon>Hemiptera</taxon>
        <taxon>Heteroptera</taxon>
        <taxon>Panheteroptera</taxon>
        <taxon>Pentatomomorpha</taxon>
        <taxon>Pentatomoidea</taxon>
        <taxon>Pentatomidae</taxon>
        <taxon>Pentatominae</taxon>
        <taxon>Nezara</taxon>
    </lineage>
</organism>
<dbReference type="OrthoDB" id="6631196at2759"/>
<evidence type="ECO:0000256" key="1">
    <source>
        <dbReference type="SAM" id="Coils"/>
    </source>
</evidence>
<dbReference type="PANTHER" id="PTHR22028">
    <property type="entry name" value="SFI1 SPINDLE BODY DOMAIN-CONTAINING PROTEIN-RELATED"/>
    <property type="match status" value="1"/>
</dbReference>
<evidence type="ECO:0000313" key="2">
    <source>
        <dbReference type="EMBL" id="CAH1402715.1"/>
    </source>
</evidence>
<keyword evidence="1" id="KW-0175">Coiled coil</keyword>
<proteinExistence type="predicted"/>
<dbReference type="EMBL" id="OV725081">
    <property type="protein sequence ID" value="CAH1402715.1"/>
    <property type="molecule type" value="Genomic_DNA"/>
</dbReference>
<dbReference type="PANTHER" id="PTHR22028:SF5">
    <property type="entry name" value="COILED-COIL DOMAIN-CONTAINING PROTEIN 191"/>
    <property type="match status" value="1"/>
</dbReference>
<sequence length="435" mass="53306">MEHRKNSNAKFKLQKTKTLPATDRRSILSRKYFDLWKIIIQYRKRNKHLEEKEKLFEEKIISFMAQLRISTQNMMSLHSFSSTDNLFENCKSDTPTKMKTVCTEIYQNRFQAQKSIIDNQKALIAEQNDIIIKLKDNISTSDEHRLTIQYREDFNNMDESAKKTKLLPKPTEHPLVKRMKEREEGRKNRWSLLALKKKEKEKFLAEKLKEEEEERKSLEEKKRKLRIQEKREKERMIKEMETKKIREQEICAMLITKTNSFYKTLLCAKTFHIWRNYLKYLQYIQSRCSYIYDLSILKKSMLAWKQTVISRKDLLHDLASRLDETYTVMTGWYQWKRKMHEIRRRRREITIWYDKEITRNTFKKWLNATYKSVNNKELLLQYIENAYDRILLLKTFGLWKQLPRILYFEREKEKRLREWESRVKSILPDYNMQLL</sequence>
<dbReference type="InterPro" id="IPR052270">
    <property type="entry name" value="CACF_protein"/>
</dbReference>
<gene>
    <name evidence="2" type="ORF">NEZAVI_LOCUS11475</name>
</gene>
<accession>A0A9P0MS86</accession>
<keyword evidence="3" id="KW-1185">Reference proteome</keyword>
<reference evidence="2" key="1">
    <citation type="submission" date="2022-01" db="EMBL/GenBank/DDBJ databases">
        <authorList>
            <person name="King R."/>
        </authorList>
    </citation>
    <scope>NUCLEOTIDE SEQUENCE</scope>
</reference>
<feature type="coiled-coil region" evidence="1">
    <location>
        <begin position="193"/>
        <end position="235"/>
    </location>
</feature>
<name>A0A9P0MS86_NEZVI</name>
<dbReference type="Proteomes" id="UP001152798">
    <property type="component" value="Chromosome 5"/>
</dbReference>
<protein>
    <submittedName>
        <fullName evidence="2">Uncharacterized protein</fullName>
    </submittedName>
</protein>
<dbReference type="AlphaFoldDB" id="A0A9P0MS86"/>
<evidence type="ECO:0000313" key="3">
    <source>
        <dbReference type="Proteomes" id="UP001152798"/>
    </source>
</evidence>